<dbReference type="PROSITE" id="PS51257">
    <property type="entry name" value="PROKAR_LIPOPROTEIN"/>
    <property type="match status" value="1"/>
</dbReference>
<dbReference type="PANTHER" id="PTHR43625">
    <property type="entry name" value="AFLATOXIN B1 ALDEHYDE REDUCTASE"/>
    <property type="match status" value="1"/>
</dbReference>
<reference evidence="3 4" key="1">
    <citation type="submission" date="2018-10" db="EMBL/GenBank/DDBJ databases">
        <title>Isolation from soil.</title>
        <authorList>
            <person name="Hu J."/>
        </authorList>
    </citation>
    <scope>NUCLEOTIDE SEQUENCE [LARGE SCALE GENOMIC DNA]</scope>
    <source>
        <strain evidence="3 4">NEAU-Ht49</strain>
    </source>
</reference>
<dbReference type="Pfam" id="PF00248">
    <property type="entry name" value="Aldo_ket_red"/>
    <property type="match status" value="1"/>
</dbReference>
<gene>
    <name evidence="3" type="ORF">EBO15_16250</name>
</gene>
<keyword evidence="4" id="KW-1185">Reference proteome</keyword>
<dbReference type="GO" id="GO:0016491">
    <property type="term" value="F:oxidoreductase activity"/>
    <property type="evidence" value="ECO:0007669"/>
    <property type="project" value="UniProtKB-KW"/>
</dbReference>
<evidence type="ECO:0000313" key="3">
    <source>
        <dbReference type="EMBL" id="RMI43498.1"/>
    </source>
</evidence>
<proteinExistence type="predicted"/>
<dbReference type="PANTHER" id="PTHR43625:SF40">
    <property type="entry name" value="ALDO-KETO REDUCTASE YAKC [NADP(+)]"/>
    <property type="match status" value="1"/>
</dbReference>
<dbReference type="Gene3D" id="3.20.20.100">
    <property type="entry name" value="NADP-dependent oxidoreductase domain"/>
    <property type="match status" value="1"/>
</dbReference>
<evidence type="ECO:0000256" key="1">
    <source>
        <dbReference type="ARBA" id="ARBA00023002"/>
    </source>
</evidence>
<sequence length="315" mass="34012">MDKRGIGGLSVGAVGLGCMGMTFAYTAGERDDAESVRVIHRAVELGATLIDTSDVYGPFTNEELVGRALRGRRDEVVLATKVGLRIPEGEDNRAMYRDGSPEHIRAAVRESLRRLGTDHIDLYYLHRVDEDVPLEESWGALAELVGQGLVRNLGISDVRPEQVAAAHAIHPVAAVQNELSLWTRDDEVVAWTAENGVGFVPYSPLGRGFLTGTFTSAADLAEDDFRHRLPRFADEALKANLAIVDRVRAVADRHGATPGQVAIAWTLAQGAHVVPIPGTKRVSRLEENCGAADLVLTDADLAELAEVPPPVGTRY</sequence>
<dbReference type="PRINTS" id="PR00069">
    <property type="entry name" value="ALDKETRDTASE"/>
</dbReference>
<feature type="domain" description="NADP-dependent oxidoreductase" evidence="2">
    <location>
        <begin position="15"/>
        <end position="306"/>
    </location>
</feature>
<dbReference type="GO" id="GO:0005737">
    <property type="term" value="C:cytoplasm"/>
    <property type="evidence" value="ECO:0007669"/>
    <property type="project" value="TreeGrafter"/>
</dbReference>
<evidence type="ECO:0000259" key="2">
    <source>
        <dbReference type="Pfam" id="PF00248"/>
    </source>
</evidence>
<dbReference type="AlphaFoldDB" id="A0A3M2M8P0"/>
<protein>
    <submittedName>
        <fullName evidence="3">Aldo/keto reductase</fullName>
    </submittedName>
</protein>
<dbReference type="InterPro" id="IPR050791">
    <property type="entry name" value="Aldo-Keto_reductase"/>
</dbReference>
<dbReference type="RefSeq" id="WP_122195235.1">
    <property type="nucleotide sequence ID" value="NZ_JBHSKC010000014.1"/>
</dbReference>
<name>A0A3M2M8P0_9ACTN</name>
<dbReference type="EMBL" id="RFFG01000025">
    <property type="protein sequence ID" value="RMI43498.1"/>
    <property type="molecule type" value="Genomic_DNA"/>
</dbReference>
<dbReference type="OrthoDB" id="9768793at2"/>
<dbReference type="InterPro" id="IPR023210">
    <property type="entry name" value="NADP_OxRdtase_dom"/>
</dbReference>
<dbReference type="SUPFAM" id="SSF51430">
    <property type="entry name" value="NAD(P)-linked oxidoreductase"/>
    <property type="match status" value="1"/>
</dbReference>
<evidence type="ECO:0000313" key="4">
    <source>
        <dbReference type="Proteomes" id="UP000282674"/>
    </source>
</evidence>
<dbReference type="InterPro" id="IPR020471">
    <property type="entry name" value="AKR"/>
</dbReference>
<accession>A0A3M2M8P0</accession>
<comment type="caution">
    <text evidence="3">The sequence shown here is derived from an EMBL/GenBank/DDBJ whole genome shotgun (WGS) entry which is preliminary data.</text>
</comment>
<dbReference type="InterPro" id="IPR036812">
    <property type="entry name" value="NAD(P)_OxRdtase_dom_sf"/>
</dbReference>
<dbReference type="CDD" id="cd19076">
    <property type="entry name" value="AKR_AKR13A_13D"/>
    <property type="match status" value="1"/>
</dbReference>
<organism evidence="3 4">
    <name type="scientific">Actinomadura harenae</name>
    <dbReference type="NCBI Taxonomy" id="2483351"/>
    <lineage>
        <taxon>Bacteria</taxon>
        <taxon>Bacillati</taxon>
        <taxon>Actinomycetota</taxon>
        <taxon>Actinomycetes</taxon>
        <taxon>Streptosporangiales</taxon>
        <taxon>Thermomonosporaceae</taxon>
        <taxon>Actinomadura</taxon>
    </lineage>
</organism>
<keyword evidence="1" id="KW-0560">Oxidoreductase</keyword>
<dbReference type="Proteomes" id="UP000282674">
    <property type="component" value="Unassembled WGS sequence"/>
</dbReference>